<reference evidence="1" key="1">
    <citation type="submission" date="2016-11" db="EMBL/GenBank/DDBJ databases">
        <authorList>
            <person name="Varghese N."/>
            <person name="Submissions S."/>
        </authorList>
    </citation>
    <scope>NUCLEOTIDE SEQUENCE [LARGE SCALE GENOMIC DNA]</scope>
    <source>
        <strain evidence="1">DSM 16785</strain>
    </source>
</reference>
<dbReference type="OrthoDB" id="9799862at2"/>
<dbReference type="EMBL" id="FQUI01000022">
    <property type="protein sequence ID" value="SHE91789.1"/>
    <property type="molecule type" value="Genomic_DNA"/>
</dbReference>
<keyword evidence="2" id="KW-1185">Reference proteome</keyword>
<dbReference type="InterPro" id="IPR009384">
    <property type="entry name" value="SwrD-like"/>
</dbReference>
<evidence type="ECO:0000313" key="1">
    <source>
        <dbReference type="EMBL" id="SHE91789.1"/>
    </source>
</evidence>
<organism evidence="1 2">
    <name type="scientific">Marinitoga hydrogenitolerans (strain DSM 16785 / JCM 12826 / AT1271)</name>
    <dbReference type="NCBI Taxonomy" id="1122195"/>
    <lineage>
        <taxon>Bacteria</taxon>
        <taxon>Thermotogati</taxon>
        <taxon>Thermotogota</taxon>
        <taxon>Thermotogae</taxon>
        <taxon>Petrotogales</taxon>
        <taxon>Petrotogaceae</taxon>
        <taxon>Marinitoga</taxon>
    </lineage>
</organism>
<keyword evidence="1" id="KW-0282">Flagellum</keyword>
<comment type="caution">
    <text evidence="1">The sequence shown here is derived from an EMBL/GenBank/DDBJ whole genome shotgun (WGS) entry which is preliminary data.</text>
</comment>
<dbReference type="Pfam" id="PF06289">
    <property type="entry name" value="FlbD"/>
    <property type="match status" value="1"/>
</dbReference>
<dbReference type="AlphaFoldDB" id="A0A1M4XDU9"/>
<protein>
    <submittedName>
        <fullName evidence="1">Flagellar protein FlbD</fullName>
    </submittedName>
</protein>
<accession>A0A1M4XDU9</accession>
<dbReference type="Proteomes" id="UP000184334">
    <property type="component" value="Unassembled WGS sequence"/>
</dbReference>
<dbReference type="STRING" id="1122195.SAMN02745164_01404"/>
<proteinExistence type="predicted"/>
<keyword evidence="1" id="KW-0969">Cilium</keyword>
<sequence>MIKVTNLGGKEFYINPDMIEKMEERPDTTIILNNGHIYIVKEKVEKVIEEIIEFKSKIFSVDFRRGD</sequence>
<evidence type="ECO:0000313" key="2">
    <source>
        <dbReference type="Proteomes" id="UP000184334"/>
    </source>
</evidence>
<name>A0A1M4XDU9_MARH1</name>
<gene>
    <name evidence="1" type="ORF">SAMN02745164_01404</name>
</gene>
<dbReference type="PANTHER" id="PTHR39185:SF1">
    <property type="entry name" value="SWARMING MOTILITY PROTEIN SWRD"/>
    <property type="match status" value="1"/>
</dbReference>
<keyword evidence="1" id="KW-0966">Cell projection</keyword>
<dbReference type="PANTHER" id="PTHR39185">
    <property type="entry name" value="SWARMING MOTILITY PROTEIN SWRD"/>
    <property type="match status" value="1"/>
</dbReference>